<evidence type="ECO:0000256" key="4">
    <source>
        <dbReference type="ARBA" id="ARBA00022670"/>
    </source>
</evidence>
<dbReference type="GO" id="GO:0005829">
    <property type="term" value="C:cytosol"/>
    <property type="evidence" value="ECO:0007669"/>
    <property type="project" value="TreeGrafter"/>
</dbReference>
<comment type="caution">
    <text evidence="10">The sequence shown here is derived from an EMBL/GenBank/DDBJ whole genome shotgun (WGS) entry which is preliminary data.</text>
</comment>
<organism evidence="10 11">
    <name type="scientific">Novosphingobium chloroacetimidivorans</name>
    <dbReference type="NCBI Taxonomy" id="1428314"/>
    <lineage>
        <taxon>Bacteria</taxon>
        <taxon>Pseudomonadati</taxon>
        <taxon>Pseudomonadota</taxon>
        <taxon>Alphaproteobacteria</taxon>
        <taxon>Sphingomonadales</taxon>
        <taxon>Sphingomonadaceae</taxon>
        <taxon>Novosphingobium</taxon>
    </lineage>
</organism>
<evidence type="ECO:0000313" key="10">
    <source>
        <dbReference type="EMBL" id="MBB4857450.1"/>
    </source>
</evidence>
<dbReference type="PANTHER" id="PTHR42881">
    <property type="entry name" value="PROLYL ENDOPEPTIDASE"/>
    <property type="match status" value="1"/>
</dbReference>
<feature type="domain" description="Peptidase S9 prolyl oligopeptidase catalytic" evidence="8">
    <location>
        <begin position="507"/>
        <end position="720"/>
    </location>
</feature>
<dbReference type="PRINTS" id="PR00862">
    <property type="entry name" value="PROLIGOPTASE"/>
</dbReference>
<proteinExistence type="inferred from homology"/>
<dbReference type="InterPro" id="IPR002470">
    <property type="entry name" value="Peptidase_S9A"/>
</dbReference>
<dbReference type="GO" id="GO:0006508">
    <property type="term" value="P:proteolysis"/>
    <property type="evidence" value="ECO:0007669"/>
    <property type="project" value="UniProtKB-KW"/>
</dbReference>
<dbReference type="PROSITE" id="PS00708">
    <property type="entry name" value="PRO_ENDOPEP_SER"/>
    <property type="match status" value="1"/>
</dbReference>
<comment type="catalytic activity">
    <reaction evidence="1">
        <text>Hydrolysis of Pro-|-Xaa &gt;&gt; Ala-|-Xaa in oligopeptides.</text>
        <dbReference type="EC" id="3.4.21.26"/>
    </reaction>
</comment>
<accession>A0A7W7NVU0</accession>
<dbReference type="EC" id="3.4.21.26" evidence="3"/>
<keyword evidence="11" id="KW-1185">Reference proteome</keyword>
<evidence type="ECO:0000256" key="7">
    <source>
        <dbReference type="SAM" id="SignalP"/>
    </source>
</evidence>
<protein>
    <recommendedName>
        <fullName evidence="3">prolyl oligopeptidase</fullName>
        <ecNumber evidence="3">3.4.21.26</ecNumber>
    </recommendedName>
</protein>
<feature type="signal peptide" evidence="7">
    <location>
        <begin position="1"/>
        <end position="23"/>
    </location>
</feature>
<evidence type="ECO:0000256" key="3">
    <source>
        <dbReference type="ARBA" id="ARBA00011897"/>
    </source>
</evidence>
<comment type="similarity">
    <text evidence="2">Belongs to the peptidase S9A family.</text>
</comment>
<dbReference type="Pfam" id="PF00326">
    <property type="entry name" value="Peptidase_S9"/>
    <property type="match status" value="1"/>
</dbReference>
<dbReference type="Proteomes" id="UP000555448">
    <property type="component" value="Unassembled WGS sequence"/>
</dbReference>
<dbReference type="Gene3D" id="3.40.50.1820">
    <property type="entry name" value="alpha/beta hydrolase"/>
    <property type="match status" value="1"/>
</dbReference>
<dbReference type="InterPro" id="IPR002471">
    <property type="entry name" value="Pept_S9_AS"/>
</dbReference>
<keyword evidence="7" id="KW-0732">Signal</keyword>
<dbReference type="Pfam" id="PF02897">
    <property type="entry name" value="Peptidase_S9_N"/>
    <property type="match status" value="1"/>
</dbReference>
<evidence type="ECO:0000256" key="1">
    <source>
        <dbReference type="ARBA" id="ARBA00001070"/>
    </source>
</evidence>
<dbReference type="EMBL" id="JACHLR010000002">
    <property type="protein sequence ID" value="MBB4857450.1"/>
    <property type="molecule type" value="Genomic_DNA"/>
</dbReference>
<gene>
    <name evidence="10" type="ORF">HNO88_000757</name>
</gene>
<dbReference type="RefSeq" id="WP_184242722.1">
    <property type="nucleotide sequence ID" value="NZ_JACHLR010000002.1"/>
</dbReference>
<evidence type="ECO:0000256" key="6">
    <source>
        <dbReference type="ARBA" id="ARBA00022825"/>
    </source>
</evidence>
<dbReference type="AlphaFoldDB" id="A0A7W7NVU0"/>
<dbReference type="Gene3D" id="2.130.10.120">
    <property type="entry name" value="Prolyl oligopeptidase, N-terminal domain"/>
    <property type="match status" value="1"/>
</dbReference>
<dbReference type="InterPro" id="IPR001375">
    <property type="entry name" value="Peptidase_S9_cat"/>
</dbReference>
<keyword evidence="5 10" id="KW-0378">Hydrolase</keyword>
<dbReference type="FunFam" id="3.40.50.1820:FF:000005">
    <property type="entry name" value="Prolyl endopeptidase"/>
    <property type="match status" value="1"/>
</dbReference>
<evidence type="ECO:0000259" key="9">
    <source>
        <dbReference type="Pfam" id="PF02897"/>
    </source>
</evidence>
<evidence type="ECO:0000256" key="5">
    <source>
        <dbReference type="ARBA" id="ARBA00022801"/>
    </source>
</evidence>
<keyword evidence="4" id="KW-0645">Protease</keyword>
<evidence type="ECO:0000313" key="11">
    <source>
        <dbReference type="Proteomes" id="UP000555448"/>
    </source>
</evidence>
<feature type="domain" description="Peptidase S9A N-terminal" evidence="9">
    <location>
        <begin position="35"/>
        <end position="446"/>
    </location>
</feature>
<dbReference type="InterPro" id="IPR029058">
    <property type="entry name" value="AB_hydrolase_fold"/>
</dbReference>
<dbReference type="GO" id="GO:0004252">
    <property type="term" value="F:serine-type endopeptidase activity"/>
    <property type="evidence" value="ECO:0007669"/>
    <property type="project" value="UniProtKB-EC"/>
</dbReference>
<dbReference type="InterPro" id="IPR023302">
    <property type="entry name" value="Pept_S9A_N"/>
</dbReference>
<dbReference type="PANTHER" id="PTHR42881:SF2">
    <property type="entry name" value="PROLYL ENDOPEPTIDASE"/>
    <property type="match status" value="1"/>
</dbReference>
<dbReference type="GO" id="GO:0070012">
    <property type="term" value="F:oligopeptidase activity"/>
    <property type="evidence" value="ECO:0007669"/>
    <property type="project" value="TreeGrafter"/>
</dbReference>
<name>A0A7W7NVU0_9SPHN</name>
<sequence>MARRTLALGLAGSAALLVLTAAAPPPPPPFPAGTTSDSIQGQQVADPYRELENAADPKVTAWSEAQNQRTRAYLDALPGRAAVAAKLTRMFKDRSPAFSGLHHAGDRTFAAYTDPALQQTMLVTLNGAADPATRKPLVDPNTMDPSGHTAIDWFVPSPDGSKVAVSISQNGSEDGTLHIYDAATGKEVEAPIDRVQFPTAGGSLAWTADGKGFWYTRFPDRKTSPETEWHFNQNAYLHVLATPVTQDKLVLSGKDGIPRTAEIFLSNAEHGQAALASVQWGDGGQWLHYVLTPDGKARKIAEYEDRVIGGAVIARDGTVYGVSRKDAPMGKVVKLAAPYTGGFAKAQAIVPARTDAAIVDGGQSDEPLVLANGKLFVTRIAGGPNSVGIYDLASKDLGALDVPPVSSVSNIVALPGGDVLYDVNGYTQPPHYLRWSAATMKSTPTAIRMTTSVSYADTEVKQIFATSKDGTKVPVTLVMKKGTRLDGKNPLLLYGYGGYGVNMSPGFSAARTRMLLDGGMIYALANIRGGGEYGETWHQQGMLTKKQNVFDDFTAAAQTLIAQGYTSRDKLALQGGSNGGLLMGAQITQHPDLAKAVIAQVGIYDMLRVELDPNGAFNVTEFGTVKDPAQFKALYAYSPYHHVVKGTAYPAVLLMTGANDGRVNPFHSRKFAAALQAATSSKAPILLRTSASSGHGQGSSLDEVIAQQTDMTMFLFDQLGVDAAKAAAAK</sequence>
<dbReference type="SUPFAM" id="SSF53474">
    <property type="entry name" value="alpha/beta-Hydrolases"/>
    <property type="match status" value="1"/>
</dbReference>
<dbReference type="SUPFAM" id="SSF50993">
    <property type="entry name" value="Peptidase/esterase 'gauge' domain"/>
    <property type="match status" value="1"/>
</dbReference>
<evidence type="ECO:0000256" key="2">
    <source>
        <dbReference type="ARBA" id="ARBA00005228"/>
    </source>
</evidence>
<evidence type="ECO:0000259" key="8">
    <source>
        <dbReference type="Pfam" id="PF00326"/>
    </source>
</evidence>
<feature type="chain" id="PRO_5030747045" description="prolyl oligopeptidase" evidence="7">
    <location>
        <begin position="24"/>
        <end position="730"/>
    </location>
</feature>
<keyword evidence="6" id="KW-0720">Serine protease</keyword>
<dbReference type="InterPro" id="IPR051167">
    <property type="entry name" value="Prolyl_oligopep/macrocyclase"/>
</dbReference>
<reference evidence="10 11" key="1">
    <citation type="submission" date="2020-08" db="EMBL/GenBank/DDBJ databases">
        <title>Functional genomics of gut bacteria from endangered species of beetles.</title>
        <authorList>
            <person name="Carlos-Shanley C."/>
        </authorList>
    </citation>
    <scope>NUCLEOTIDE SEQUENCE [LARGE SCALE GENOMIC DNA]</scope>
    <source>
        <strain evidence="10 11">S00245</strain>
    </source>
</reference>